<dbReference type="SUPFAM" id="SSF52540">
    <property type="entry name" value="P-loop containing nucleoside triphosphate hydrolases"/>
    <property type="match status" value="2"/>
</dbReference>
<dbReference type="Pfam" id="PF00176">
    <property type="entry name" value="SNF2-rel_dom"/>
    <property type="match status" value="1"/>
</dbReference>
<proteinExistence type="predicted"/>
<evidence type="ECO:0000259" key="2">
    <source>
        <dbReference type="SMART" id="SM00487"/>
    </source>
</evidence>
<evidence type="ECO:0000256" key="1">
    <source>
        <dbReference type="SAM" id="MobiDB-lite"/>
    </source>
</evidence>
<accession>A0A6C0I542</accession>
<dbReference type="EMBL" id="MN740098">
    <property type="protein sequence ID" value="QHT87700.1"/>
    <property type="molecule type" value="Genomic_DNA"/>
</dbReference>
<dbReference type="PANTHER" id="PTHR45629:SF7">
    <property type="entry name" value="DNA EXCISION REPAIR PROTEIN ERCC-6-RELATED"/>
    <property type="match status" value="1"/>
</dbReference>
<dbReference type="GO" id="GO:0005524">
    <property type="term" value="F:ATP binding"/>
    <property type="evidence" value="ECO:0007669"/>
    <property type="project" value="InterPro"/>
</dbReference>
<dbReference type="InterPro" id="IPR027417">
    <property type="entry name" value="P-loop_NTPase"/>
</dbReference>
<dbReference type="Gene3D" id="3.40.50.300">
    <property type="entry name" value="P-loop containing nucleotide triphosphate hydrolases"/>
    <property type="match status" value="2"/>
</dbReference>
<evidence type="ECO:0000313" key="3">
    <source>
        <dbReference type="EMBL" id="QHT87700.1"/>
    </source>
</evidence>
<feature type="region of interest" description="Disordered" evidence="1">
    <location>
        <begin position="143"/>
        <end position="254"/>
    </location>
</feature>
<dbReference type="InterPro" id="IPR000330">
    <property type="entry name" value="SNF2_N"/>
</dbReference>
<protein>
    <recommendedName>
        <fullName evidence="2">Helicase ATP-binding domain-containing protein</fullName>
    </recommendedName>
</protein>
<organism evidence="3">
    <name type="scientific">viral metagenome</name>
    <dbReference type="NCBI Taxonomy" id="1070528"/>
    <lineage>
        <taxon>unclassified sequences</taxon>
        <taxon>metagenomes</taxon>
        <taxon>organismal metagenomes</taxon>
    </lineage>
</organism>
<reference evidence="3" key="1">
    <citation type="journal article" date="2020" name="Nature">
        <title>Giant virus diversity and host interactions through global metagenomics.</title>
        <authorList>
            <person name="Schulz F."/>
            <person name="Roux S."/>
            <person name="Paez-Espino D."/>
            <person name="Jungbluth S."/>
            <person name="Walsh D.A."/>
            <person name="Denef V.J."/>
            <person name="McMahon K.D."/>
            <person name="Konstantinidis K.T."/>
            <person name="Eloe-Fadrosh E.A."/>
            <person name="Kyrpides N.C."/>
            <person name="Woyke T."/>
        </authorList>
    </citation>
    <scope>NUCLEOTIDE SEQUENCE</scope>
    <source>
        <strain evidence="3">GVMAG-M-3300023184-190</strain>
    </source>
</reference>
<dbReference type="GO" id="GO:0015616">
    <property type="term" value="F:DNA translocase activity"/>
    <property type="evidence" value="ECO:0007669"/>
    <property type="project" value="TreeGrafter"/>
</dbReference>
<feature type="region of interest" description="Disordered" evidence="1">
    <location>
        <begin position="634"/>
        <end position="671"/>
    </location>
</feature>
<dbReference type="InterPro" id="IPR014001">
    <property type="entry name" value="Helicase_ATP-bd"/>
</dbReference>
<feature type="compositionally biased region" description="Basic and acidic residues" evidence="1">
    <location>
        <begin position="67"/>
        <end position="77"/>
    </location>
</feature>
<dbReference type="AlphaFoldDB" id="A0A6C0I542"/>
<feature type="compositionally biased region" description="Polar residues" evidence="1">
    <location>
        <begin position="662"/>
        <end position="671"/>
    </location>
</feature>
<dbReference type="PANTHER" id="PTHR45629">
    <property type="entry name" value="SNF2/RAD54 FAMILY MEMBER"/>
    <property type="match status" value="1"/>
</dbReference>
<dbReference type="SMART" id="SM00487">
    <property type="entry name" value="DEXDc"/>
    <property type="match status" value="1"/>
</dbReference>
<feature type="region of interest" description="Disordered" evidence="1">
    <location>
        <begin position="56"/>
        <end position="96"/>
    </location>
</feature>
<sequence length="1261" mass="143221">MSKSLLDILEKRVLPKKQEAVTIFFGDDKREPKKVKGEKEEGSGFKKVVSTSLVDKLGEEDDDEDEGSGHLVDKLREEEDDEDEVSGSKKVVSDPVVNKLGEYDEGERDLKAPAVFDMRKSSNIDRAAIFKKLQDRDVFVTKRIKPAPAGSSLTEPNTTTIKKVTRKVLKLQPAPTGKGEEEDEEQQKKVGEDEEDDNDDDNDDDDEEEEQQKKVGEDEEDEESANKGEEEQQKKVEEDEEETPVIIKPARSSRKKSLKIAEPLPYIDLTTVTIKHDTVADRLPAPREKYIMRTPTYYMNNRKLSIQKLTELFAPYKQEIESQTEVTCESRSQVIDFDLLTHQKVVRDYLNLFTPYRGLLLYHNLGTGKTCSSIAMAEGMKSDKRIFVLTPASLKMNFFSELKSCGDEMYKKKQFWEFISIEGKPDYLPMLATALSLPSEFIRRQGGAWLMNIKKRSNFTTLTSAQQDQLDDQLNHMIRTKYVDINYNGMNRTRLNALTADGSKNPFDNSVIIIDEGHNFVSRIVNKIKKPDSISYQLYHYIRQATNARVIILSGTPIINYPNEIGILFNLLRGDINTWTLTLTPTTSEKMTTETILQIFNAEKFKTYDHVEYSGNKLTITRNPFGFINVNKGEAAGSRASGPGPSTKKKGGSSRNSKTKKQSNMIGGASTVNPRYDGVKLDETGNISDDQFLSKVISILRKRGIEVNDANIELRRHKALPDEADAFISSFIELDTGVVKNMNLFQRRILGLTSYYRSAQEKLFPSFVTTDGGDDYHIEKVPMSDHQFDIYQRIRHVEATKEKNAKKRKKLGNDDLFTISSTYRIFSRAACNFTFPSDIERPMPIQREGEEVDESDMDAVPKKNRQESDSFVDLEDVEADPEVDASYSGRIARALDAIAEPSAHYLLPASLESLSPKFAKVLENLQNEENIGLHLIYSHFRTIEGIGILRLILLNNGFAEFKLRKVGNDWQLAESSAEDIAKPHFVLYTGTEEDEEKEIIRNVYNGAWDLIPVEIAAQLRERAENNHLGNIIKIFMITSSGAEGINLKNTRFVHVIEPYWHMVRVEQVIGRARRICSHQDLAEELRNVKVFLYVTTFTEEQKTSEKNRELRLRDVSKEDKVSPVTTDETLYEIATIKQRINGQILKAVKESAMDCTLYSSTNKENLVCFGFGQTSSNNFGSFPSFDKDRDTQSELEVKTVTWRARNITVGKGKDAVEYALNEDTMDLYDLASYKLAEQGQGEPTLIGRLQPQGKGYRIIKF</sequence>
<dbReference type="InterPro" id="IPR050496">
    <property type="entry name" value="SNF2_RAD54_helicase_repair"/>
</dbReference>
<feature type="compositionally biased region" description="Acidic residues" evidence="1">
    <location>
        <begin position="192"/>
        <end position="210"/>
    </location>
</feature>
<feature type="compositionally biased region" description="Basic and acidic residues" evidence="1">
    <location>
        <begin position="224"/>
        <end position="237"/>
    </location>
</feature>
<feature type="domain" description="Helicase ATP-binding" evidence="2">
    <location>
        <begin position="335"/>
        <end position="599"/>
    </location>
</feature>
<name>A0A6C0I542_9ZZZZ</name>
<feature type="compositionally biased region" description="Basic residues" evidence="1">
    <location>
        <begin position="647"/>
        <end position="661"/>
    </location>
</feature>
<feature type="compositionally biased region" description="Polar residues" evidence="1">
    <location>
        <begin position="151"/>
        <end position="162"/>
    </location>
</feature>